<organism evidence="2 3">
    <name type="scientific">Blautia obeum</name>
    <dbReference type="NCBI Taxonomy" id="40520"/>
    <lineage>
        <taxon>Bacteria</taxon>
        <taxon>Bacillati</taxon>
        <taxon>Bacillota</taxon>
        <taxon>Clostridia</taxon>
        <taxon>Lachnospirales</taxon>
        <taxon>Lachnospiraceae</taxon>
        <taxon>Blautia</taxon>
    </lineage>
</organism>
<feature type="transmembrane region" description="Helical" evidence="1">
    <location>
        <begin position="40"/>
        <end position="58"/>
    </location>
</feature>
<evidence type="ECO:0000256" key="1">
    <source>
        <dbReference type="SAM" id="Phobius"/>
    </source>
</evidence>
<feature type="transmembrane region" description="Helical" evidence="1">
    <location>
        <begin position="132"/>
        <end position="153"/>
    </location>
</feature>
<proteinExistence type="predicted"/>
<dbReference type="Proteomes" id="UP000284242">
    <property type="component" value="Unassembled WGS sequence"/>
</dbReference>
<evidence type="ECO:0000313" key="2">
    <source>
        <dbReference type="EMBL" id="RGS74428.1"/>
    </source>
</evidence>
<name>A0A412KZW0_9FIRM</name>
<gene>
    <name evidence="2" type="ORF">DWX77_07495</name>
</gene>
<reference evidence="2 3" key="1">
    <citation type="submission" date="2018-08" db="EMBL/GenBank/DDBJ databases">
        <title>A genome reference for cultivated species of the human gut microbiota.</title>
        <authorList>
            <person name="Zou Y."/>
            <person name="Xue W."/>
            <person name="Luo G."/>
        </authorList>
    </citation>
    <scope>NUCLEOTIDE SEQUENCE [LARGE SCALE GENOMIC DNA]</scope>
    <source>
        <strain evidence="2 3">AF21-24</strain>
    </source>
</reference>
<dbReference type="AlphaFoldDB" id="A0A412KZW0"/>
<comment type="caution">
    <text evidence="2">The sequence shown here is derived from an EMBL/GenBank/DDBJ whole genome shotgun (WGS) entry which is preliminary data.</text>
</comment>
<keyword evidence="1" id="KW-1133">Transmembrane helix</keyword>
<feature type="transmembrane region" description="Helical" evidence="1">
    <location>
        <begin position="64"/>
        <end position="82"/>
    </location>
</feature>
<evidence type="ECO:0000313" key="3">
    <source>
        <dbReference type="Proteomes" id="UP000284242"/>
    </source>
</evidence>
<accession>A0A412KZW0</accession>
<keyword evidence="1" id="KW-0472">Membrane</keyword>
<sequence length="161" mass="18241">MIGVHIIAEWLAAFIESILYFKIVSVIFETQFSKKKQIKFGLFLSAFIAIGIVMLNMVDLSISLPTLGYAAISYTLGGKILYRGRFSEFLLIAIGYIAFLTGMDMGTVFLMTKLGMTSVIEIVLSDFGIERIIFIVFIKLVECLLVCLFCEIIKKRRRKEK</sequence>
<feature type="transmembrane region" description="Helical" evidence="1">
    <location>
        <begin position="6"/>
        <end position="28"/>
    </location>
</feature>
<feature type="transmembrane region" description="Helical" evidence="1">
    <location>
        <begin position="89"/>
        <end position="112"/>
    </location>
</feature>
<protein>
    <submittedName>
        <fullName evidence="2">Uncharacterized protein</fullName>
    </submittedName>
</protein>
<dbReference type="EMBL" id="QRVV01000016">
    <property type="protein sequence ID" value="RGS74428.1"/>
    <property type="molecule type" value="Genomic_DNA"/>
</dbReference>
<keyword evidence="1" id="KW-0812">Transmembrane</keyword>